<dbReference type="InterPro" id="IPR008867">
    <property type="entry name" value="ThiG"/>
</dbReference>
<evidence type="ECO:0000256" key="13">
    <source>
        <dbReference type="HAMAP-Rule" id="MF_00443"/>
    </source>
</evidence>
<evidence type="ECO:0000256" key="4">
    <source>
        <dbReference type="ARBA" id="ARBA00011960"/>
    </source>
</evidence>
<dbReference type="EMBL" id="CP034015">
    <property type="protein sequence ID" value="AZG73096.1"/>
    <property type="molecule type" value="Genomic_DNA"/>
</dbReference>
<evidence type="ECO:0000256" key="8">
    <source>
        <dbReference type="ARBA" id="ARBA00022977"/>
    </source>
</evidence>
<dbReference type="KEGG" id="slj:EGC82_10155"/>
<organism evidence="15 16">
    <name type="scientific">Shewanella livingstonensis</name>
    <dbReference type="NCBI Taxonomy" id="150120"/>
    <lineage>
        <taxon>Bacteria</taxon>
        <taxon>Pseudomonadati</taxon>
        <taxon>Pseudomonadota</taxon>
        <taxon>Gammaproteobacteria</taxon>
        <taxon>Alteromonadales</taxon>
        <taxon>Shewanellaceae</taxon>
        <taxon>Shewanella</taxon>
    </lineage>
</organism>
<dbReference type="FunFam" id="3.20.20.70:FF:000049">
    <property type="entry name" value="Thiazole synthase"/>
    <property type="match status" value="1"/>
</dbReference>
<comment type="subcellular location">
    <subcellularLocation>
        <location evidence="2 13">Cytoplasm</location>
    </subcellularLocation>
</comment>
<dbReference type="CDD" id="cd04728">
    <property type="entry name" value="ThiG"/>
    <property type="match status" value="1"/>
</dbReference>
<feature type="active site" description="Schiff-base intermediate with DXP" evidence="13">
    <location>
        <position position="95"/>
    </location>
</feature>
<keyword evidence="9 13" id="KW-0704">Schiff base</keyword>
<dbReference type="InterPro" id="IPR013785">
    <property type="entry name" value="Aldolase_TIM"/>
</dbReference>
<comment type="pathway">
    <text evidence="3 13">Cofactor biosynthesis; thiamine diphosphate biosynthesis.</text>
</comment>
<dbReference type="PANTHER" id="PTHR34266">
    <property type="entry name" value="THIAZOLE SYNTHASE"/>
    <property type="match status" value="1"/>
</dbReference>
<dbReference type="GO" id="GO:1990107">
    <property type="term" value="F:thiazole synthase activity"/>
    <property type="evidence" value="ECO:0007669"/>
    <property type="project" value="UniProtKB-EC"/>
</dbReference>
<evidence type="ECO:0000256" key="10">
    <source>
        <dbReference type="ARBA" id="ARBA00049897"/>
    </source>
</evidence>
<dbReference type="Proteomes" id="UP000278035">
    <property type="component" value="Chromosome"/>
</dbReference>
<protein>
    <recommendedName>
        <fullName evidence="5 13">Thiazole synthase</fullName>
        <ecNumber evidence="4 13">2.8.1.10</ecNumber>
    </recommendedName>
</protein>
<feature type="binding site" evidence="13">
    <location>
        <begin position="204"/>
        <end position="205"/>
    </location>
    <ligand>
        <name>1-deoxy-D-xylulose 5-phosphate</name>
        <dbReference type="ChEBI" id="CHEBI:57792"/>
    </ligand>
</feature>
<dbReference type="InterPro" id="IPR033983">
    <property type="entry name" value="Thiazole_synthase_ThiG"/>
</dbReference>
<evidence type="ECO:0000256" key="3">
    <source>
        <dbReference type="ARBA" id="ARBA00004948"/>
    </source>
</evidence>
<evidence type="ECO:0000256" key="5">
    <source>
        <dbReference type="ARBA" id="ARBA00019753"/>
    </source>
</evidence>
<comment type="catalytic activity">
    <reaction evidence="10 13">
        <text>[ThiS sulfur-carrier protein]-C-terminal-Gly-aminoethanethioate + 2-iminoacetate + 1-deoxy-D-xylulose 5-phosphate = [ThiS sulfur-carrier protein]-C-terminal Gly-Gly + 2-[(2R,5Z)-2-carboxy-4-methylthiazol-5(2H)-ylidene]ethyl phosphate + 2 H2O + H(+)</text>
        <dbReference type="Rhea" id="RHEA:26297"/>
        <dbReference type="Rhea" id="RHEA-COMP:12909"/>
        <dbReference type="Rhea" id="RHEA-COMP:19908"/>
        <dbReference type="ChEBI" id="CHEBI:15377"/>
        <dbReference type="ChEBI" id="CHEBI:15378"/>
        <dbReference type="ChEBI" id="CHEBI:57792"/>
        <dbReference type="ChEBI" id="CHEBI:62899"/>
        <dbReference type="ChEBI" id="CHEBI:77846"/>
        <dbReference type="ChEBI" id="CHEBI:90778"/>
        <dbReference type="ChEBI" id="CHEBI:232372"/>
        <dbReference type="EC" id="2.8.1.10"/>
    </reaction>
</comment>
<comment type="similarity">
    <text evidence="11 13">Belongs to the ThiG family.</text>
</comment>
<evidence type="ECO:0000256" key="11">
    <source>
        <dbReference type="ARBA" id="ARBA00060826"/>
    </source>
</evidence>
<keyword evidence="16" id="KW-1185">Reference proteome</keyword>
<dbReference type="UniPathway" id="UPA00060"/>
<feature type="binding site" evidence="13">
    <location>
        <position position="156"/>
    </location>
    <ligand>
        <name>1-deoxy-D-xylulose 5-phosphate</name>
        <dbReference type="ChEBI" id="CHEBI:57792"/>
    </ligand>
</feature>
<gene>
    <name evidence="13" type="primary">thiG</name>
    <name evidence="15" type="ORF">EGC82_10155</name>
</gene>
<dbReference type="HAMAP" id="MF_00443">
    <property type="entry name" value="ThiG"/>
    <property type="match status" value="1"/>
</dbReference>
<dbReference type="OrthoDB" id="9805935at2"/>
<dbReference type="EC" id="2.8.1.10" evidence="4 13"/>
<evidence type="ECO:0000259" key="14">
    <source>
        <dbReference type="Pfam" id="PF05690"/>
    </source>
</evidence>
<dbReference type="SUPFAM" id="SSF110399">
    <property type="entry name" value="ThiG-like"/>
    <property type="match status" value="1"/>
</dbReference>
<accession>A0A3G8LTZ0</accession>
<feature type="domain" description="Thiazole synthase ThiG" evidence="14">
    <location>
        <begin position="3"/>
        <end position="247"/>
    </location>
</feature>
<dbReference type="GO" id="GO:0009229">
    <property type="term" value="P:thiamine diphosphate biosynthetic process"/>
    <property type="evidence" value="ECO:0007669"/>
    <property type="project" value="UniProtKB-UniRule"/>
</dbReference>
<feature type="binding site" evidence="13">
    <location>
        <begin position="182"/>
        <end position="183"/>
    </location>
    <ligand>
        <name>1-deoxy-D-xylulose 5-phosphate</name>
        <dbReference type="ChEBI" id="CHEBI:57792"/>
    </ligand>
</feature>
<evidence type="ECO:0000256" key="9">
    <source>
        <dbReference type="ARBA" id="ARBA00023270"/>
    </source>
</evidence>
<comment type="function">
    <text evidence="1 13">Catalyzes the rearrangement of 1-deoxy-D-xylulose 5-phosphate (DXP) to produce the thiazole phosphate moiety of thiamine. Sulfur is provided by the thiocarboxylate moiety of the carrier protein ThiS. In vitro, sulfur can be provided by H(2)S.</text>
</comment>
<keyword evidence="6 13" id="KW-0963">Cytoplasm</keyword>
<dbReference type="GO" id="GO:0005737">
    <property type="term" value="C:cytoplasm"/>
    <property type="evidence" value="ECO:0007669"/>
    <property type="project" value="UniProtKB-SubCell"/>
</dbReference>
<dbReference type="PANTHER" id="PTHR34266:SF2">
    <property type="entry name" value="THIAZOLE SYNTHASE"/>
    <property type="match status" value="1"/>
</dbReference>
<dbReference type="RefSeq" id="WP_124730655.1">
    <property type="nucleotide sequence ID" value="NZ_CBCSKC010000007.1"/>
</dbReference>
<evidence type="ECO:0000256" key="6">
    <source>
        <dbReference type="ARBA" id="ARBA00022490"/>
    </source>
</evidence>
<evidence type="ECO:0000256" key="1">
    <source>
        <dbReference type="ARBA" id="ARBA00002834"/>
    </source>
</evidence>
<keyword evidence="7 13" id="KW-0808">Transferase</keyword>
<evidence type="ECO:0000313" key="16">
    <source>
        <dbReference type="Proteomes" id="UP000278035"/>
    </source>
</evidence>
<comment type="subunit">
    <text evidence="12 13">Homotetramer. Forms heterodimers with either ThiH or ThiS.</text>
</comment>
<evidence type="ECO:0000256" key="7">
    <source>
        <dbReference type="ARBA" id="ARBA00022679"/>
    </source>
</evidence>
<evidence type="ECO:0000256" key="2">
    <source>
        <dbReference type="ARBA" id="ARBA00004496"/>
    </source>
</evidence>
<evidence type="ECO:0000256" key="12">
    <source>
        <dbReference type="ARBA" id="ARBA00062692"/>
    </source>
</evidence>
<keyword evidence="8 13" id="KW-0784">Thiamine biosynthesis</keyword>
<sequence length="271" mass="28702">MLTIADHQFSSRLLTGTGKFSDHNTMLQAIELSGSQLVTLAMKRIDLTRGHDNLLGPLQSMGVKLLPNTAGARNAKEAIFAAELAYEMLGTKWVKLEIHPDPKYLMPDPIETLIAAQHLCEQGYIVMPYVHADPVLCRRLEEVGCAAVMPLGSPIGSNQGLATETFLSIIIEQANIPVIVDAGIGAPSQACRAMEMGAAAVLVNTAIASSANPQQMAKCFADAVATGRQAYLAGLGAVNNHAHATSPLTGFLNDPLITDRNQSASSVSDSK</sequence>
<evidence type="ECO:0000313" key="15">
    <source>
        <dbReference type="EMBL" id="AZG73096.1"/>
    </source>
</evidence>
<proteinExistence type="inferred from homology"/>
<dbReference type="Pfam" id="PF05690">
    <property type="entry name" value="ThiG"/>
    <property type="match status" value="1"/>
</dbReference>
<name>A0A3G8LTZ0_9GAMM</name>
<dbReference type="Gene3D" id="3.20.20.70">
    <property type="entry name" value="Aldolase class I"/>
    <property type="match status" value="1"/>
</dbReference>
<reference evidence="16" key="1">
    <citation type="submission" date="2018-11" db="EMBL/GenBank/DDBJ databases">
        <title>Shewanella sp. M2.</title>
        <authorList>
            <person name="Hwang Y.J."/>
            <person name="Hwang C.Y."/>
        </authorList>
    </citation>
    <scope>NUCLEOTIDE SEQUENCE [LARGE SCALE GENOMIC DNA]</scope>
    <source>
        <strain evidence="16">LMG 19866</strain>
    </source>
</reference>
<dbReference type="AlphaFoldDB" id="A0A3G8LTZ0"/>